<dbReference type="HOGENOM" id="CLU_013985_31_0_6"/>
<proteinExistence type="predicted"/>
<dbReference type="PANTHER" id="PTHR43792">
    <property type="entry name" value="GNAT FAMILY, PUTATIVE (AFU_ORTHOLOGUE AFUA_3G00765)-RELATED-RELATED"/>
    <property type="match status" value="1"/>
</dbReference>
<dbReference type="Pfam" id="PF13302">
    <property type="entry name" value="Acetyltransf_3"/>
    <property type="match status" value="1"/>
</dbReference>
<comment type="caution">
    <text evidence="2">The sequence shown here is derived from an EMBL/GenBank/DDBJ whole genome shotgun (WGS) entry which is preliminary data.</text>
</comment>
<dbReference type="PROSITE" id="PS51186">
    <property type="entry name" value="GNAT"/>
    <property type="match status" value="1"/>
</dbReference>
<sequence length="176" mass="19695">MGQLVEEGEGTEVSDVQLRLREFRAEDASRVAQLVGDKELSKWTSSIPYPYSLEDAQVWIESMKTDSSRSSYAVEWDGKLVACVAHWPEEPDGIEVGYWVGREYWGKGIGSKALGLLLVSGHISPETDIYAKVMAANIGSRRVLEKCGFSFYENGRIHKAGNDLEAKFYIRRARAS</sequence>
<dbReference type="Gene3D" id="3.40.630.30">
    <property type="match status" value="1"/>
</dbReference>
<dbReference type="GO" id="GO:0016747">
    <property type="term" value="F:acyltransferase activity, transferring groups other than amino-acyl groups"/>
    <property type="evidence" value="ECO:0007669"/>
    <property type="project" value="InterPro"/>
</dbReference>
<dbReference type="Proteomes" id="UP000019205">
    <property type="component" value="Chromosome"/>
</dbReference>
<reference evidence="2 3" key="2">
    <citation type="journal article" date="2009" name="PLoS ONE">
        <title>The photosynthetic apparatus and its regulation in the aerobic gammaproteobacterium Congregibacter litoralis gen. nov., sp. nov.</title>
        <authorList>
            <person name="Spring S."/>
            <person name="Lunsdorf H."/>
            <person name="Fuchs B.M."/>
            <person name="Tindall B.J."/>
        </authorList>
    </citation>
    <scope>NUCLEOTIDE SEQUENCE [LARGE SCALE GENOMIC DNA]</scope>
    <source>
        <strain evidence="2">KT71</strain>
    </source>
</reference>
<dbReference type="OrthoDB" id="9801656at2"/>
<protein>
    <submittedName>
        <fullName evidence="2">Acetyltransferase</fullName>
    </submittedName>
</protein>
<name>A4A7N4_9GAMM</name>
<keyword evidence="2" id="KW-0808">Transferase</keyword>
<dbReference type="SUPFAM" id="SSF55729">
    <property type="entry name" value="Acyl-CoA N-acyltransferases (Nat)"/>
    <property type="match status" value="1"/>
</dbReference>
<gene>
    <name evidence="2" type="ORF">KT71_03612</name>
</gene>
<reference evidence="2 3" key="1">
    <citation type="journal article" date="2007" name="Proc. Natl. Acad. Sci. U.S.A.">
        <title>Characterization of a marine gammaproteobacterium capable of aerobic anoxygenic photosynthesis.</title>
        <authorList>
            <person name="Fuchs B.M."/>
            <person name="Spring S."/>
            <person name="Teeling H."/>
            <person name="Quast C."/>
            <person name="Wulf J."/>
            <person name="Schattenhofer M."/>
            <person name="Yan S."/>
            <person name="Ferriera S."/>
            <person name="Johnson J."/>
            <person name="Glockner F.O."/>
            <person name="Amann R."/>
        </authorList>
    </citation>
    <scope>NUCLEOTIDE SEQUENCE [LARGE SCALE GENOMIC DNA]</scope>
    <source>
        <strain evidence="2">KT71</strain>
    </source>
</reference>
<dbReference type="CDD" id="cd04301">
    <property type="entry name" value="NAT_SF"/>
    <property type="match status" value="1"/>
</dbReference>
<organism evidence="2 3">
    <name type="scientific">Congregibacter litoralis KT71</name>
    <dbReference type="NCBI Taxonomy" id="314285"/>
    <lineage>
        <taxon>Bacteria</taxon>
        <taxon>Pseudomonadati</taxon>
        <taxon>Pseudomonadota</taxon>
        <taxon>Gammaproteobacteria</taxon>
        <taxon>Cellvibrionales</taxon>
        <taxon>Halieaceae</taxon>
        <taxon>Congregibacter</taxon>
    </lineage>
</organism>
<dbReference type="InterPro" id="IPR051531">
    <property type="entry name" value="N-acetyltransferase"/>
</dbReference>
<dbReference type="STRING" id="314285.KT71_03612"/>
<evidence type="ECO:0000313" key="2">
    <source>
        <dbReference type="EMBL" id="EAQ98303.2"/>
    </source>
</evidence>
<dbReference type="EMBL" id="AAOA02000002">
    <property type="protein sequence ID" value="EAQ98303.2"/>
    <property type="molecule type" value="Genomic_DNA"/>
</dbReference>
<keyword evidence="3" id="KW-1185">Reference proteome</keyword>
<feature type="domain" description="N-acetyltransferase" evidence="1">
    <location>
        <begin position="18"/>
        <end position="171"/>
    </location>
</feature>
<dbReference type="InterPro" id="IPR000182">
    <property type="entry name" value="GNAT_dom"/>
</dbReference>
<evidence type="ECO:0000313" key="3">
    <source>
        <dbReference type="Proteomes" id="UP000019205"/>
    </source>
</evidence>
<dbReference type="eggNOG" id="COG1670">
    <property type="taxonomic scope" value="Bacteria"/>
</dbReference>
<dbReference type="AlphaFoldDB" id="A4A7N4"/>
<evidence type="ECO:0000259" key="1">
    <source>
        <dbReference type="PROSITE" id="PS51186"/>
    </source>
</evidence>
<accession>A4A7N4</accession>
<dbReference type="InterPro" id="IPR016181">
    <property type="entry name" value="Acyl_CoA_acyltransferase"/>
</dbReference>